<dbReference type="EMBL" id="JAAATX020000004">
    <property type="protein sequence ID" value="MBU9697432.1"/>
    <property type="molecule type" value="Genomic_DNA"/>
</dbReference>
<evidence type="ECO:0000256" key="1">
    <source>
        <dbReference type="SAM" id="Phobius"/>
    </source>
</evidence>
<keyword evidence="1" id="KW-0472">Membrane</keyword>
<feature type="transmembrane region" description="Helical" evidence="1">
    <location>
        <begin position="33"/>
        <end position="52"/>
    </location>
</feature>
<reference evidence="3 4" key="1">
    <citation type="submission" date="2021-06" db="EMBL/GenBank/DDBJ databases">
        <title>Rhodobacteraceae bacterium strain HSP-20.</title>
        <authorList>
            <person name="Chen W.-M."/>
        </authorList>
    </citation>
    <scope>NUCLEOTIDE SEQUENCE [LARGE SCALE GENOMIC DNA]</scope>
    <source>
        <strain evidence="3 4">HSP-20</strain>
    </source>
</reference>
<accession>A0ABS6J1L9</accession>
<protein>
    <recommendedName>
        <fullName evidence="2">RNase NYN domain-containing protein</fullName>
    </recommendedName>
</protein>
<proteinExistence type="predicted"/>
<keyword evidence="1" id="KW-0812">Transmembrane</keyword>
<evidence type="ECO:0000313" key="3">
    <source>
        <dbReference type="EMBL" id="MBU9697432.1"/>
    </source>
</evidence>
<organism evidence="3 4">
    <name type="scientific">Paragemmobacter amnigenus</name>
    <dbReference type="NCBI Taxonomy" id="2852097"/>
    <lineage>
        <taxon>Bacteria</taxon>
        <taxon>Pseudomonadati</taxon>
        <taxon>Pseudomonadota</taxon>
        <taxon>Alphaproteobacteria</taxon>
        <taxon>Rhodobacterales</taxon>
        <taxon>Paracoccaceae</taxon>
        <taxon>Paragemmobacter</taxon>
    </lineage>
</organism>
<comment type="caution">
    <text evidence="3">The sequence shown here is derived from an EMBL/GenBank/DDBJ whole genome shotgun (WGS) entry which is preliminary data.</text>
</comment>
<dbReference type="InterPro" id="IPR021869">
    <property type="entry name" value="RNase_Zc3h12_NYN"/>
</dbReference>
<dbReference type="Pfam" id="PF11977">
    <property type="entry name" value="RNase_Zc3h12a"/>
    <property type="match status" value="1"/>
</dbReference>
<dbReference type="Gene3D" id="3.40.50.11980">
    <property type="match status" value="1"/>
</dbReference>
<evidence type="ECO:0000313" key="4">
    <source>
        <dbReference type="Proteomes" id="UP000731907"/>
    </source>
</evidence>
<keyword evidence="1" id="KW-1133">Transmembrane helix</keyword>
<evidence type="ECO:0000259" key="2">
    <source>
        <dbReference type="Pfam" id="PF11977"/>
    </source>
</evidence>
<dbReference type="RefSeq" id="WP_161761485.1">
    <property type="nucleotide sequence ID" value="NZ_JAAATX020000004.1"/>
</dbReference>
<gene>
    <name evidence="3" type="ORF">GU927_006185</name>
</gene>
<sequence>MRAPPMFSPFHLLILAFAGMVAGLPMPDEAFGPLFLGSAAAWVVALCLWLRAKWRARRRTKARAEQRARSAERRRAAKAAPRRWVVIDGSNVMYWQDEVPSLQSVSAVVGEVQRAGLTPVVWFDANVGYKVGGGYMNPADLARVLGVSRKQVKVAPKGSPADPLLLEEAAKLGTGVVTNDRYRDWAEAFPAVSEPGILVRGRVEGGTAQLDWPQGAAAA</sequence>
<dbReference type="Proteomes" id="UP000731907">
    <property type="component" value="Unassembled WGS sequence"/>
</dbReference>
<name>A0ABS6J1L9_9RHOB</name>
<keyword evidence="4" id="KW-1185">Reference proteome</keyword>
<feature type="domain" description="RNase NYN" evidence="2">
    <location>
        <begin position="82"/>
        <end position="188"/>
    </location>
</feature>